<feature type="compositionally biased region" description="Low complexity" evidence="4">
    <location>
        <begin position="491"/>
        <end position="502"/>
    </location>
</feature>
<dbReference type="PANTHER" id="PTHR32089">
    <property type="entry name" value="METHYL-ACCEPTING CHEMOTAXIS PROTEIN MCPB"/>
    <property type="match status" value="1"/>
</dbReference>
<feature type="region of interest" description="Disordered" evidence="4">
    <location>
        <begin position="777"/>
        <end position="798"/>
    </location>
</feature>
<keyword evidence="5" id="KW-0472">Membrane</keyword>
<keyword evidence="5" id="KW-1133">Transmembrane helix</keyword>
<organism evidence="8 9">
    <name type="scientific">Natronolimnobius baerhuensis</name>
    <dbReference type="NCBI Taxonomy" id="253108"/>
    <lineage>
        <taxon>Archaea</taxon>
        <taxon>Methanobacteriati</taxon>
        <taxon>Methanobacteriota</taxon>
        <taxon>Stenosarchaea group</taxon>
        <taxon>Halobacteria</taxon>
        <taxon>Halobacteriales</taxon>
        <taxon>Natrialbaceae</taxon>
        <taxon>Natronolimnobius</taxon>
    </lineage>
</organism>
<proteinExistence type="inferred from homology"/>
<comment type="caution">
    <text evidence="8">The sequence shown here is derived from an EMBL/GenBank/DDBJ whole genome shotgun (WGS) entry which is preliminary data.</text>
</comment>
<feature type="domain" description="HAMP" evidence="7">
    <location>
        <begin position="323"/>
        <end position="375"/>
    </location>
</feature>
<evidence type="ECO:0000259" key="7">
    <source>
        <dbReference type="PROSITE" id="PS50885"/>
    </source>
</evidence>
<feature type="domain" description="Methyl-accepting transducer" evidence="6">
    <location>
        <begin position="489"/>
        <end position="725"/>
    </location>
</feature>
<dbReference type="Pfam" id="PF00672">
    <property type="entry name" value="HAMP"/>
    <property type="match status" value="1"/>
</dbReference>
<dbReference type="EMBL" id="MWPH01000003">
    <property type="protein sequence ID" value="OVE83723.1"/>
    <property type="molecule type" value="Genomic_DNA"/>
</dbReference>
<feature type="region of interest" description="Disordered" evidence="4">
    <location>
        <begin position="480"/>
        <end position="502"/>
    </location>
</feature>
<dbReference type="SMART" id="SM00283">
    <property type="entry name" value="MA"/>
    <property type="match status" value="1"/>
</dbReference>
<dbReference type="InterPro" id="IPR004090">
    <property type="entry name" value="Chemotax_Me-accpt_rcpt"/>
</dbReference>
<keyword evidence="5" id="KW-0812">Transmembrane</keyword>
<evidence type="ECO:0000256" key="1">
    <source>
        <dbReference type="ARBA" id="ARBA00023224"/>
    </source>
</evidence>
<dbReference type="RefSeq" id="WP_087715206.1">
    <property type="nucleotide sequence ID" value="NZ_MWPH01000003.1"/>
</dbReference>
<dbReference type="PROSITE" id="PS50111">
    <property type="entry name" value="CHEMOTAXIS_TRANSDUC_2"/>
    <property type="match status" value="1"/>
</dbReference>
<dbReference type="SMART" id="SM00304">
    <property type="entry name" value="HAMP"/>
    <property type="match status" value="2"/>
</dbReference>
<dbReference type="InterPro" id="IPR004089">
    <property type="entry name" value="MCPsignal_dom"/>
</dbReference>
<evidence type="ECO:0000256" key="4">
    <source>
        <dbReference type="SAM" id="MobiDB-lite"/>
    </source>
</evidence>
<dbReference type="SUPFAM" id="SSF58104">
    <property type="entry name" value="Methyl-accepting chemotaxis protein (MCP) signaling domain"/>
    <property type="match status" value="2"/>
</dbReference>
<evidence type="ECO:0000313" key="8">
    <source>
        <dbReference type="EMBL" id="OVE83723.1"/>
    </source>
</evidence>
<dbReference type="PROSITE" id="PS50885">
    <property type="entry name" value="HAMP"/>
    <property type="match status" value="2"/>
</dbReference>
<dbReference type="CDD" id="cd11386">
    <property type="entry name" value="MCP_signal"/>
    <property type="match status" value="1"/>
</dbReference>
<gene>
    <name evidence="8" type="ORF">B2G88_14955</name>
</gene>
<dbReference type="OrthoDB" id="8523at2157"/>
<dbReference type="GO" id="GO:0007165">
    <property type="term" value="P:signal transduction"/>
    <property type="evidence" value="ECO:0007669"/>
    <property type="project" value="UniProtKB-KW"/>
</dbReference>
<evidence type="ECO:0000259" key="6">
    <source>
        <dbReference type="PROSITE" id="PS50111"/>
    </source>
</evidence>
<dbReference type="PANTHER" id="PTHR32089:SF112">
    <property type="entry name" value="LYSOZYME-LIKE PROTEIN-RELATED"/>
    <property type="match status" value="1"/>
</dbReference>
<feature type="region of interest" description="Disordered" evidence="4">
    <location>
        <begin position="376"/>
        <end position="414"/>
    </location>
</feature>
<dbReference type="PRINTS" id="PR00260">
    <property type="entry name" value="CHEMTRNSDUCR"/>
</dbReference>
<feature type="compositionally biased region" description="Basic and acidic residues" evidence="4">
    <location>
        <begin position="377"/>
        <end position="398"/>
    </location>
</feature>
<dbReference type="AlphaFoldDB" id="A0A202E620"/>
<name>A0A202E620_9EURY</name>
<dbReference type="Gene3D" id="6.10.340.10">
    <property type="match status" value="1"/>
</dbReference>
<evidence type="ECO:0000256" key="3">
    <source>
        <dbReference type="PROSITE-ProRule" id="PRU00284"/>
    </source>
</evidence>
<dbReference type="Gene3D" id="1.10.287.950">
    <property type="entry name" value="Methyl-accepting chemotaxis protein"/>
    <property type="match status" value="1"/>
</dbReference>
<evidence type="ECO:0000256" key="5">
    <source>
        <dbReference type="SAM" id="Phobius"/>
    </source>
</evidence>
<feature type="transmembrane region" description="Helical" evidence="5">
    <location>
        <begin position="25"/>
        <end position="48"/>
    </location>
</feature>
<feature type="domain" description="HAMP" evidence="7">
    <location>
        <begin position="417"/>
        <end position="470"/>
    </location>
</feature>
<accession>A0A202E620</accession>
<protein>
    <submittedName>
        <fullName evidence="8">Chemotaxis protein</fullName>
    </submittedName>
</protein>
<sequence>METAEDDGDGDSFHRRVYDRVRSRYFLKIGVAILIVTATLLGAGYVAFAQAEASVEDDAEETMINAADREAQAIDDFVRDRGEHAQRISDDPLLSDRDTRAVRVDLQSNVRILPEDVQTIHYFDMDNETIEVSSDHEREGETVDESDRPWAVDYDSFAHPNDVRSFEPYETDDGQQIGFASPVSRHTSHAIVIEVDLSEQSELLTAPMNGSTMQVISTESGQVTLAEDPDMILEEFVLLEELPHLQSSVTESRLDHVTSDLEALEDNDVVVATVPLEEKPWAVTVAAPESTVFGTVDEVTQTIGVLIGIAILGFVVVGGVISRDVNNSLETMTGYAEEIEDGNLEVEINQSRTDEFGDLSTLFARIRDTLKGQLSEVEQRAQEAEDAKEQAEQAKSEAETAEADAEQAKADAEALSRHLEAKAEEYRESIEAAADGDLTRRLETDSESQAMTEIGEALNEMLADIEGMVVQIQDVAEQVDERSEDVTASTAEIEASSGEVAESIEEISAGAETQSEKLDTAAAAMSDLSATIEEVASSSETVAEQSGHAAELGQEGAVAANDAVERMDQIESKAVDTAAEMDSLQEEVERIGEIVELIDRIAEETNMLALNASIEAATAGEAGDGFAVVASEVKSLAEETADATDEVESLVQTVEASTESVAADMSEMETEIEDGRETIDRTLTTLDSIVESVEDANAGVQSIDEATDDQAASAQEVSTMVDEISSVGKETADGAQNVSAAAEEQTSAVTEIATNAASLSDRATELQSLTGRFETDADANADVGGNRSDDVTIVADDD</sequence>
<keyword evidence="9" id="KW-1185">Reference proteome</keyword>
<evidence type="ECO:0000313" key="9">
    <source>
        <dbReference type="Proteomes" id="UP000196084"/>
    </source>
</evidence>
<dbReference type="Pfam" id="PF00015">
    <property type="entry name" value="MCPsignal"/>
    <property type="match status" value="1"/>
</dbReference>
<keyword evidence="1 3" id="KW-0807">Transducer</keyword>
<dbReference type="InterPro" id="IPR003660">
    <property type="entry name" value="HAMP_dom"/>
</dbReference>
<dbReference type="CDD" id="cd06225">
    <property type="entry name" value="HAMP"/>
    <property type="match status" value="1"/>
</dbReference>
<reference evidence="8 9" key="1">
    <citation type="submission" date="2017-02" db="EMBL/GenBank/DDBJ databases">
        <title>Natronthermophilus aegyptiacus gen. nov.,sp. nov., an aerobic, extremely halophilic alkalithermophilic archaeon isolated from the athalassohaline Wadi An Natrun, Egypt.</title>
        <authorList>
            <person name="Zhao B."/>
        </authorList>
    </citation>
    <scope>NUCLEOTIDE SEQUENCE [LARGE SCALE GENOMIC DNA]</scope>
    <source>
        <strain evidence="8 9">CGMCC 1.3597</strain>
    </source>
</reference>
<comment type="similarity">
    <text evidence="2">Belongs to the methyl-accepting chemotaxis (MCP) protein family.</text>
</comment>
<dbReference type="GO" id="GO:0006935">
    <property type="term" value="P:chemotaxis"/>
    <property type="evidence" value="ECO:0007669"/>
    <property type="project" value="InterPro"/>
</dbReference>
<dbReference type="GO" id="GO:0004888">
    <property type="term" value="F:transmembrane signaling receptor activity"/>
    <property type="evidence" value="ECO:0007669"/>
    <property type="project" value="InterPro"/>
</dbReference>
<evidence type="ECO:0000256" key="2">
    <source>
        <dbReference type="ARBA" id="ARBA00029447"/>
    </source>
</evidence>
<dbReference type="GO" id="GO:0016020">
    <property type="term" value="C:membrane"/>
    <property type="evidence" value="ECO:0007669"/>
    <property type="project" value="InterPro"/>
</dbReference>
<dbReference type="Proteomes" id="UP000196084">
    <property type="component" value="Unassembled WGS sequence"/>
</dbReference>